<evidence type="ECO:0000313" key="3">
    <source>
        <dbReference type="EMBL" id="ETO10407.1"/>
    </source>
</evidence>
<evidence type="ECO:0000256" key="1">
    <source>
        <dbReference type="SAM" id="MobiDB-lite"/>
    </source>
</evidence>
<dbReference type="Proteomes" id="UP000023152">
    <property type="component" value="Unassembled WGS sequence"/>
</dbReference>
<evidence type="ECO:0000256" key="2">
    <source>
        <dbReference type="SAM" id="Phobius"/>
    </source>
</evidence>
<keyword evidence="2" id="KW-1133">Transmembrane helix</keyword>
<keyword evidence="2" id="KW-0472">Membrane</keyword>
<evidence type="ECO:0000313" key="4">
    <source>
        <dbReference type="Proteomes" id="UP000023152"/>
    </source>
</evidence>
<comment type="caution">
    <text evidence="3">The sequence shown here is derived from an EMBL/GenBank/DDBJ whole genome shotgun (WGS) entry which is preliminary data.</text>
</comment>
<sequence>KKWSDKTLESLKQILEQPSISWNLLEDVFNIIIDIPVGMDPNMYVFAQYLFCTSSFFFFFSILSIYVKNYSWKKKKKKAQPKANPTLKPNPTLKAKSRSKLKQREKSKKDHYTSCFKWCKNKTIEFCVLPNFWNVTTTRRTLRPLHQSLLKLKDDDDDNNNKDTQDTVKKKKYKEFVHLKELYVNLSKGRQKAACLQICVTIFTTH</sequence>
<reference evidence="3 4" key="1">
    <citation type="journal article" date="2013" name="Curr. Biol.">
        <title>The Genome of the Foraminiferan Reticulomyxa filosa.</title>
        <authorList>
            <person name="Glockner G."/>
            <person name="Hulsmann N."/>
            <person name="Schleicher M."/>
            <person name="Noegel A.A."/>
            <person name="Eichinger L."/>
            <person name="Gallinger C."/>
            <person name="Pawlowski J."/>
            <person name="Sierra R."/>
            <person name="Euteneuer U."/>
            <person name="Pillet L."/>
            <person name="Moustafa A."/>
            <person name="Platzer M."/>
            <person name="Groth M."/>
            <person name="Szafranski K."/>
            <person name="Schliwa M."/>
        </authorList>
    </citation>
    <scope>NUCLEOTIDE SEQUENCE [LARGE SCALE GENOMIC DNA]</scope>
</reference>
<feature type="transmembrane region" description="Helical" evidence="2">
    <location>
        <begin position="46"/>
        <end position="67"/>
    </location>
</feature>
<dbReference type="EMBL" id="ASPP01023488">
    <property type="protein sequence ID" value="ETO10407.1"/>
    <property type="molecule type" value="Genomic_DNA"/>
</dbReference>
<name>X6MAC6_RETFI</name>
<proteinExistence type="predicted"/>
<keyword evidence="2" id="KW-0812">Transmembrane</keyword>
<accession>X6MAC6</accession>
<protein>
    <submittedName>
        <fullName evidence="3">Uncharacterized protein</fullName>
    </submittedName>
</protein>
<dbReference type="AlphaFoldDB" id="X6MAC6"/>
<keyword evidence="4" id="KW-1185">Reference proteome</keyword>
<feature type="non-terminal residue" evidence="3">
    <location>
        <position position="1"/>
    </location>
</feature>
<organism evidence="3 4">
    <name type="scientific">Reticulomyxa filosa</name>
    <dbReference type="NCBI Taxonomy" id="46433"/>
    <lineage>
        <taxon>Eukaryota</taxon>
        <taxon>Sar</taxon>
        <taxon>Rhizaria</taxon>
        <taxon>Retaria</taxon>
        <taxon>Foraminifera</taxon>
        <taxon>Monothalamids</taxon>
        <taxon>Reticulomyxidae</taxon>
        <taxon>Reticulomyxa</taxon>
    </lineage>
</organism>
<gene>
    <name evidence="3" type="ORF">RFI_26971</name>
</gene>
<feature type="region of interest" description="Disordered" evidence="1">
    <location>
        <begin position="78"/>
        <end position="106"/>
    </location>
</feature>